<keyword evidence="2" id="KW-0238">DNA-binding</keyword>
<sequence length="253" mass="27642">MVTDRDISLTFLKGMAVLKAFDEDQMHMSIADIARMTDLDPATARRLVLTLVRLGYVRKDGRTFSLTPRILVLASGFLRGNNFGKFIQPLLNNCASETGLAVSLSMIDERDVLMVAQSTLRSTSITYGFTIGSRLPLLHTAIGRMLLAYGPEEWAAEALESAPLHQLTPDSLSDRDEIRKAVDEVGRKGFAVVRSEFEIEVTGVAVPIGRKGSIRAALGVSDVSAAFETEGRLIEIVNSLRRSASELARGNLF</sequence>
<evidence type="ECO:0000313" key="7">
    <source>
        <dbReference type="Proteomes" id="UP001164020"/>
    </source>
</evidence>
<evidence type="ECO:0000256" key="2">
    <source>
        <dbReference type="ARBA" id="ARBA00023125"/>
    </source>
</evidence>
<dbReference type="InterPro" id="IPR036388">
    <property type="entry name" value="WH-like_DNA-bd_sf"/>
</dbReference>
<organism evidence="6 7">
    <name type="scientific">Jiella pelagia</name>
    <dbReference type="NCBI Taxonomy" id="2986949"/>
    <lineage>
        <taxon>Bacteria</taxon>
        <taxon>Pseudomonadati</taxon>
        <taxon>Pseudomonadota</taxon>
        <taxon>Alphaproteobacteria</taxon>
        <taxon>Hyphomicrobiales</taxon>
        <taxon>Aurantimonadaceae</taxon>
        <taxon>Jiella</taxon>
    </lineage>
</organism>
<dbReference type="InterPro" id="IPR005471">
    <property type="entry name" value="Tscrpt_reg_IclR_N"/>
</dbReference>
<dbReference type="Pfam" id="PF09339">
    <property type="entry name" value="HTH_IclR"/>
    <property type="match status" value="1"/>
</dbReference>
<dbReference type="Gene3D" id="3.30.450.40">
    <property type="match status" value="1"/>
</dbReference>
<protein>
    <submittedName>
        <fullName evidence="6">Helix-turn-helix domain-containing protein</fullName>
    </submittedName>
</protein>
<reference evidence="6" key="1">
    <citation type="submission" date="2022-12" db="EMBL/GenBank/DDBJ databases">
        <title>Jiella pelagia sp. nov., isolated from phosphonate enriched culture of Northwest Pacific surface seawater.</title>
        <authorList>
            <person name="Shin D.Y."/>
            <person name="Hwang C.Y."/>
        </authorList>
    </citation>
    <scope>NUCLEOTIDE SEQUENCE</scope>
    <source>
        <strain evidence="6">HL-NP1</strain>
    </source>
</reference>
<evidence type="ECO:0000259" key="4">
    <source>
        <dbReference type="PROSITE" id="PS51077"/>
    </source>
</evidence>
<evidence type="ECO:0000256" key="3">
    <source>
        <dbReference type="ARBA" id="ARBA00023163"/>
    </source>
</evidence>
<dbReference type="Pfam" id="PF01614">
    <property type="entry name" value="IclR_C"/>
    <property type="match status" value="1"/>
</dbReference>
<dbReference type="Proteomes" id="UP001164020">
    <property type="component" value="Chromosome"/>
</dbReference>
<evidence type="ECO:0000313" key="6">
    <source>
        <dbReference type="EMBL" id="WAP68273.1"/>
    </source>
</evidence>
<name>A0ABY7BXY1_9HYPH</name>
<keyword evidence="7" id="KW-1185">Reference proteome</keyword>
<evidence type="ECO:0000256" key="1">
    <source>
        <dbReference type="ARBA" id="ARBA00023015"/>
    </source>
</evidence>
<dbReference type="RefSeq" id="WP_268880747.1">
    <property type="nucleotide sequence ID" value="NZ_CP114029.1"/>
</dbReference>
<dbReference type="InterPro" id="IPR029016">
    <property type="entry name" value="GAF-like_dom_sf"/>
</dbReference>
<keyword evidence="3" id="KW-0804">Transcription</keyword>
<keyword evidence="1" id="KW-0805">Transcription regulation</keyword>
<evidence type="ECO:0000259" key="5">
    <source>
        <dbReference type="PROSITE" id="PS51078"/>
    </source>
</evidence>
<accession>A0ABY7BXY1</accession>
<feature type="domain" description="IclR-ED" evidence="5">
    <location>
        <begin position="69"/>
        <end position="253"/>
    </location>
</feature>
<dbReference type="SUPFAM" id="SSF46785">
    <property type="entry name" value="Winged helix' DNA-binding domain"/>
    <property type="match status" value="1"/>
</dbReference>
<dbReference type="EMBL" id="CP114029">
    <property type="protein sequence ID" value="WAP68273.1"/>
    <property type="molecule type" value="Genomic_DNA"/>
</dbReference>
<dbReference type="InterPro" id="IPR014757">
    <property type="entry name" value="Tscrpt_reg_IclR_C"/>
</dbReference>
<dbReference type="PROSITE" id="PS51078">
    <property type="entry name" value="ICLR_ED"/>
    <property type="match status" value="1"/>
</dbReference>
<dbReference type="SMART" id="SM00346">
    <property type="entry name" value="HTH_ICLR"/>
    <property type="match status" value="1"/>
</dbReference>
<dbReference type="PANTHER" id="PTHR30136">
    <property type="entry name" value="HELIX-TURN-HELIX TRANSCRIPTIONAL REGULATOR, ICLR FAMILY"/>
    <property type="match status" value="1"/>
</dbReference>
<dbReference type="PROSITE" id="PS51077">
    <property type="entry name" value="HTH_ICLR"/>
    <property type="match status" value="1"/>
</dbReference>
<dbReference type="InterPro" id="IPR036390">
    <property type="entry name" value="WH_DNA-bd_sf"/>
</dbReference>
<dbReference type="Gene3D" id="1.10.10.10">
    <property type="entry name" value="Winged helix-like DNA-binding domain superfamily/Winged helix DNA-binding domain"/>
    <property type="match status" value="1"/>
</dbReference>
<feature type="domain" description="HTH iclR-type" evidence="4">
    <location>
        <begin position="8"/>
        <end position="68"/>
    </location>
</feature>
<dbReference type="PANTHER" id="PTHR30136:SF34">
    <property type="entry name" value="TRANSCRIPTIONAL REGULATOR"/>
    <property type="match status" value="1"/>
</dbReference>
<dbReference type="SUPFAM" id="SSF55781">
    <property type="entry name" value="GAF domain-like"/>
    <property type="match status" value="1"/>
</dbReference>
<proteinExistence type="predicted"/>
<gene>
    <name evidence="6" type="ORF">OH818_23450</name>
</gene>
<dbReference type="InterPro" id="IPR050707">
    <property type="entry name" value="HTH_MetabolicPath_Reg"/>
</dbReference>